<feature type="compositionally biased region" description="Acidic residues" evidence="7">
    <location>
        <begin position="853"/>
        <end position="868"/>
    </location>
</feature>
<sequence>MEHPTKKLKRSESNGRRHLGSSSTQRTNRSQQQQQQSTSDSKSSITHQRYSLRSKRKSTPATNTTRKSSNTTDTFAESSTSQQQSNNNNGTAAASAASTSTSSAIGSKKRSSKRKQTTADSSTPRKRQRASSTRTRRNKMENDHSEELKRSTSSTRPRANSRASSTRQAANKTSETSKRKGKGKAPEQEHSKSTSPRRRTKKQADPEELESHEPESDLDTNSTPVSYFQYFQDDDDDMEDDKEHTFDDEDEYGDDYQDDHPQDDAHQDDEEDEDDEDDDEDTDELERIRRSFGLSSSFGGMMMSDMTSRLRSILSSLKNDEPTMQLVALQELAEILSVSSEENLAGYFASDSFVKELVRIMKGPTDLLGAAGGDMDDDMMMALAMSEGLGGGNPEIALLACRCISNLLDAMPTAVTSVVYHGAVNVLCQKLKSIEYIDLAEQALCALEKVAQHLPRAVVHEGGLSAALMYFDFFSIHSQRTALRTAANCMRGVDADSFPQVMEVVPTLLNTISYPDRTVIELTCLCWVKFAETYRNNSELLEKAITKELLEKMMTLIPVPGNTNVVRPSTFTDILRIFRVISRGSPKLGYDLIQLNIVDTLYRVLVGAAKAPEDTVPTDVSLDSKWRDSVHSILRIFVDVLPSLPKDGMFSSRRFKETSSRTPEGTEETSTKDKGSKQVDPRVELLEKNADVVKRIDQLCIPVLLEVYMSTVTLRTRQLVTHNLVKLIHFSNADTLQQILKDLPLSSFLAGILAQQEHSSLVIDALFQVELLLKKLPEVYRFLFEREGVLHEVEMLANAPMQDESQSEETDSKNKQGQGDSSEPSKDIDEPASALDVLRSMQDSIREAQAAVEDQESSDDDEEEEDDDNKASTSSDKNQTAPSSDKKSKSSRRQQEEDKSQSESTTTPPRRRLFDRSGLHALLRSRFGAPQVPTPEIEKGIGRGSTRRYIIRLAQNILSEYQAQDQQGVSKSSSTLEEIKQCAQSLKGTSTDPVARQTLEKLMGYLQGFKMGISSFELMNSGLMETLLAYLMDDKDTSFHAPLDTRRHTFIDMFLKRDASMEADEIYPVRVLVMRLQEVLSRSEPFEVVTPLESSSLGDNFRNPTSMLAKQLRLRLSGRGSDIPVEYQQLMVSTHAVATFKVLEEYLLARIGSMSADSSTRQSARRIQGLEDDDEDLDEDDDNSEIEEIDVDNMDEEEQEDKDTMEQPEEENGDTSKQTSSSSSTDNKPGKWAIRFYLNDTLISNDTTVYGAVHQYEINNNRANSSMRNIWITSYPVTFERVYITHEEESASSSQTASRESYERPDVLTDESVCTRALKLLGVLMELARPLAYCTLPLQDFVNRKVAAKMNRQLEEPLIVASSCLPRWTYWLMMEAPFLFPFETRYLFIQSTSFGYSRLIARWQSMQMRNNQQRDDHQQPVLGRMERQKVRIMRSQMLESAIKILDLFGSSQSVLEIEYNGEEGTGLGPTLEFYAATSREFCKKSLNMWRDDDKDNGEYVVAKHGLFPKPLAKLGSTKIINLFKTLGQFMAKAMLDFRIIDLPFSAAFFKVAIGHEPPSMSLIAEIDPVLGQSIQRLQAYVDQKRIIYADESKTNQEKLDAASKIQVDGCLIEDLCLDFTLPGDTSLELKTGGADIPVTINNVEEYIDLLQDKIAGSGIAKQMESFRQGFDQLFALDDLKILTYNELVSLYGVSSEDWSYATLADAIKADHGFTMESTSFKNLLTILSEMNEDERREFLQFTTGSPRLPIGGWKAMRPVFTVVCKTAESPLSPDDYLPSVMTCANYLKMPDYSSKEKMRTRLLTSMREGKNSFLLS</sequence>
<dbReference type="PANTHER" id="PTHR45670">
    <property type="entry name" value="E3 UBIQUITIN-PROTEIN LIGASE TRIP12"/>
    <property type="match status" value="1"/>
</dbReference>
<evidence type="ECO:0000256" key="7">
    <source>
        <dbReference type="SAM" id="MobiDB-lite"/>
    </source>
</evidence>
<keyword evidence="5 6" id="KW-0833">Ubl conjugation pathway</keyword>
<dbReference type="GO" id="GO:0061630">
    <property type="term" value="F:ubiquitin protein ligase activity"/>
    <property type="evidence" value="ECO:0007669"/>
    <property type="project" value="UniProtKB-EC"/>
</dbReference>
<feature type="compositionally biased region" description="Acidic residues" evidence="7">
    <location>
        <begin position="1170"/>
        <end position="1213"/>
    </location>
</feature>
<dbReference type="GO" id="GO:0016607">
    <property type="term" value="C:nuclear speck"/>
    <property type="evidence" value="ECO:0007669"/>
    <property type="project" value="TreeGrafter"/>
</dbReference>
<evidence type="ECO:0000256" key="3">
    <source>
        <dbReference type="ARBA" id="ARBA00012485"/>
    </source>
</evidence>
<dbReference type="Gene3D" id="3.30.2410.10">
    <property type="entry name" value="Hect, E3 ligase catalytic domain"/>
    <property type="match status" value="1"/>
</dbReference>
<feature type="compositionally biased region" description="Basic and acidic residues" evidence="7">
    <location>
        <begin position="138"/>
        <end position="150"/>
    </location>
</feature>
<feature type="compositionally biased region" description="Low complexity" evidence="7">
    <location>
        <begin position="78"/>
        <end position="106"/>
    </location>
</feature>
<dbReference type="PROSITE" id="PS50237">
    <property type="entry name" value="HECT"/>
    <property type="match status" value="1"/>
</dbReference>
<feature type="compositionally biased region" description="Low complexity" evidence="7">
    <location>
        <begin position="21"/>
        <end position="48"/>
    </location>
</feature>
<keyword evidence="4" id="KW-0808">Transferase</keyword>
<evidence type="ECO:0000256" key="2">
    <source>
        <dbReference type="ARBA" id="ARBA00006331"/>
    </source>
</evidence>
<dbReference type="InterPro" id="IPR016024">
    <property type="entry name" value="ARM-type_fold"/>
</dbReference>
<feature type="compositionally biased region" description="Acidic residues" evidence="7">
    <location>
        <begin position="266"/>
        <end position="284"/>
    </location>
</feature>
<dbReference type="SUPFAM" id="SSF48371">
    <property type="entry name" value="ARM repeat"/>
    <property type="match status" value="1"/>
</dbReference>
<evidence type="ECO:0000256" key="4">
    <source>
        <dbReference type="ARBA" id="ARBA00022679"/>
    </source>
</evidence>
<evidence type="ECO:0000313" key="9">
    <source>
        <dbReference type="EMBL" id="CDS07175.1"/>
    </source>
</evidence>
<dbReference type="EMBL" id="LK023323">
    <property type="protein sequence ID" value="CDS07175.1"/>
    <property type="molecule type" value="Genomic_DNA"/>
</dbReference>
<dbReference type="OrthoDB" id="423283at2759"/>
<dbReference type="Gene3D" id="1.25.10.10">
    <property type="entry name" value="Leucine-rich Repeat Variant"/>
    <property type="match status" value="1"/>
</dbReference>
<dbReference type="InterPro" id="IPR057948">
    <property type="entry name" value="TPR_TRIP12_N"/>
</dbReference>
<feature type="domain" description="HECT" evidence="8">
    <location>
        <begin position="1455"/>
        <end position="1816"/>
    </location>
</feature>
<feature type="compositionally biased region" description="Basic and acidic residues" evidence="7">
    <location>
        <begin position="884"/>
        <end position="901"/>
    </location>
</feature>
<dbReference type="EC" id="2.3.2.26" evidence="3"/>
<dbReference type="GO" id="GO:0043161">
    <property type="term" value="P:proteasome-mediated ubiquitin-dependent protein catabolic process"/>
    <property type="evidence" value="ECO:0007669"/>
    <property type="project" value="TreeGrafter"/>
</dbReference>
<evidence type="ECO:0000256" key="5">
    <source>
        <dbReference type="ARBA" id="ARBA00022786"/>
    </source>
</evidence>
<evidence type="ECO:0000259" key="8">
    <source>
        <dbReference type="PROSITE" id="PS50237"/>
    </source>
</evidence>
<evidence type="ECO:0000256" key="1">
    <source>
        <dbReference type="ARBA" id="ARBA00000885"/>
    </source>
</evidence>
<comment type="similarity">
    <text evidence="2">Belongs to the UPL family. K-HECT subfamily.</text>
</comment>
<dbReference type="InterPro" id="IPR035983">
    <property type="entry name" value="Hect_E3_ubiquitin_ligase"/>
</dbReference>
<feature type="compositionally biased region" description="Basic residues" evidence="7">
    <location>
        <begin position="107"/>
        <end position="116"/>
    </location>
</feature>
<feature type="compositionally biased region" description="Acidic residues" evidence="7">
    <location>
        <begin position="232"/>
        <end position="257"/>
    </location>
</feature>
<proteinExistence type="inferred from homology"/>
<dbReference type="SUPFAM" id="SSF56204">
    <property type="entry name" value="Hect, E3 ligase catalytic domain"/>
    <property type="match status" value="1"/>
</dbReference>
<feature type="region of interest" description="Disordered" evidence="7">
    <location>
        <begin position="1"/>
        <end position="290"/>
    </location>
</feature>
<feature type="compositionally biased region" description="Polar residues" evidence="7">
    <location>
        <begin position="871"/>
        <end position="882"/>
    </location>
</feature>
<feature type="compositionally biased region" description="Polar residues" evidence="7">
    <location>
        <begin position="59"/>
        <end position="77"/>
    </location>
</feature>
<dbReference type="InterPro" id="IPR045322">
    <property type="entry name" value="HECTD1/TRIP12-like"/>
</dbReference>
<accession>A0A077WIL7</accession>
<feature type="compositionally biased region" description="Basic and acidic residues" evidence="7">
    <location>
        <begin position="202"/>
        <end position="215"/>
    </location>
</feature>
<dbReference type="Pfam" id="PF00632">
    <property type="entry name" value="HECT"/>
    <property type="match status" value="1"/>
</dbReference>
<comment type="catalytic activity">
    <reaction evidence="1">
        <text>S-ubiquitinyl-[E2 ubiquitin-conjugating enzyme]-L-cysteine + [acceptor protein]-L-lysine = [E2 ubiquitin-conjugating enzyme]-L-cysteine + N(6)-ubiquitinyl-[acceptor protein]-L-lysine.</text>
        <dbReference type="EC" id="2.3.2.26"/>
    </reaction>
</comment>
<feature type="region of interest" description="Disordered" evidence="7">
    <location>
        <begin position="652"/>
        <end position="680"/>
    </location>
</feature>
<reference evidence="9" key="1">
    <citation type="journal article" date="2014" name="Genome Announc.">
        <title>De novo whole-genome sequence and genome annotation of Lichtheimia ramosa.</title>
        <authorList>
            <person name="Linde J."/>
            <person name="Schwartze V."/>
            <person name="Binder U."/>
            <person name="Lass-Florl C."/>
            <person name="Voigt K."/>
            <person name="Horn F."/>
        </authorList>
    </citation>
    <scope>NUCLEOTIDE SEQUENCE</scope>
    <source>
        <strain evidence="9">JMRC FSU:6197</strain>
    </source>
</reference>
<feature type="compositionally biased region" description="Basic residues" evidence="7">
    <location>
        <begin position="124"/>
        <end position="137"/>
    </location>
</feature>
<dbReference type="Pfam" id="PF25579">
    <property type="entry name" value="TPR_TRIP12_N"/>
    <property type="match status" value="1"/>
</dbReference>
<feature type="compositionally biased region" description="Basic and acidic residues" evidence="7">
    <location>
        <begin position="669"/>
        <end position="680"/>
    </location>
</feature>
<dbReference type="InterPro" id="IPR000569">
    <property type="entry name" value="HECT_dom"/>
</dbReference>
<gene>
    <name evidence="9" type="ORF">LRAMOSA09698</name>
</gene>
<dbReference type="SMART" id="SM00119">
    <property type="entry name" value="HECTc"/>
    <property type="match status" value="1"/>
</dbReference>
<name>A0A077WIL7_9FUNG</name>
<feature type="compositionally biased region" description="Low complexity" evidence="7">
    <location>
        <begin position="1215"/>
        <end position="1225"/>
    </location>
</feature>
<dbReference type="Gene3D" id="3.90.1750.10">
    <property type="entry name" value="Hect, E3 ligase catalytic domains"/>
    <property type="match status" value="1"/>
</dbReference>
<feature type="region of interest" description="Disordered" evidence="7">
    <location>
        <begin position="1158"/>
        <end position="1228"/>
    </location>
</feature>
<organism evidence="9">
    <name type="scientific">Lichtheimia ramosa</name>
    <dbReference type="NCBI Taxonomy" id="688394"/>
    <lineage>
        <taxon>Eukaryota</taxon>
        <taxon>Fungi</taxon>
        <taxon>Fungi incertae sedis</taxon>
        <taxon>Mucoromycota</taxon>
        <taxon>Mucoromycotina</taxon>
        <taxon>Mucoromycetes</taxon>
        <taxon>Mucorales</taxon>
        <taxon>Lichtheimiaceae</taxon>
        <taxon>Lichtheimia</taxon>
    </lineage>
</organism>
<dbReference type="InterPro" id="IPR011989">
    <property type="entry name" value="ARM-like"/>
</dbReference>
<protein>
    <recommendedName>
        <fullName evidence="3">HECT-type E3 ubiquitin transferase</fullName>
        <ecNumber evidence="3">2.3.2.26</ecNumber>
    </recommendedName>
</protein>
<dbReference type="CDD" id="cd00078">
    <property type="entry name" value="HECTc"/>
    <property type="match status" value="1"/>
</dbReference>
<feature type="region of interest" description="Disordered" evidence="7">
    <location>
        <begin position="800"/>
        <end position="829"/>
    </location>
</feature>
<evidence type="ECO:0000256" key="6">
    <source>
        <dbReference type="PROSITE-ProRule" id="PRU00104"/>
    </source>
</evidence>
<feature type="region of interest" description="Disordered" evidence="7">
    <location>
        <begin position="847"/>
        <end position="915"/>
    </location>
</feature>
<feature type="active site" description="Glycyl thioester intermediate" evidence="6">
    <location>
        <position position="1783"/>
    </location>
</feature>
<feature type="compositionally biased region" description="Polar residues" evidence="7">
    <location>
        <begin position="151"/>
        <end position="174"/>
    </location>
</feature>
<dbReference type="GO" id="GO:0000209">
    <property type="term" value="P:protein polyubiquitination"/>
    <property type="evidence" value="ECO:0007669"/>
    <property type="project" value="TreeGrafter"/>
</dbReference>
<dbReference type="PANTHER" id="PTHR45670:SF1">
    <property type="entry name" value="E3 UBIQUITIN-PROTEIN LIGASE HECTD1"/>
    <property type="match status" value="1"/>
</dbReference>
<feature type="compositionally biased region" description="Basic and acidic residues" evidence="7">
    <location>
        <begin position="1"/>
        <end position="15"/>
    </location>
</feature>